<dbReference type="GO" id="GO:0008299">
    <property type="term" value="P:isoprenoid biosynthetic process"/>
    <property type="evidence" value="ECO:0007669"/>
    <property type="project" value="InterPro"/>
</dbReference>
<dbReference type="InterPro" id="IPR000092">
    <property type="entry name" value="Polyprenyl_synt"/>
</dbReference>
<dbReference type="PROSITE" id="PS00444">
    <property type="entry name" value="POLYPRENYL_SYNTHASE_2"/>
    <property type="match status" value="1"/>
</dbReference>
<gene>
    <name evidence="6" type="ORF">S01H4_04956</name>
</gene>
<protein>
    <recommendedName>
        <fullName evidence="7">Polyprenyl synthetase</fullName>
    </recommendedName>
</protein>
<evidence type="ECO:0008006" key="7">
    <source>
        <dbReference type="Google" id="ProtNLM"/>
    </source>
</evidence>
<accession>X1ADF0</accession>
<dbReference type="PANTHER" id="PTHR12001:SF85">
    <property type="entry name" value="SHORT CHAIN ISOPRENYL DIPHOSPHATE SYNTHASE"/>
    <property type="match status" value="1"/>
</dbReference>
<proteinExistence type="inferred from homology"/>
<evidence type="ECO:0000256" key="3">
    <source>
        <dbReference type="ARBA" id="ARBA00022679"/>
    </source>
</evidence>
<keyword evidence="3" id="KW-0808">Transferase</keyword>
<evidence type="ECO:0000256" key="2">
    <source>
        <dbReference type="ARBA" id="ARBA00006706"/>
    </source>
</evidence>
<comment type="cofactor">
    <cofactor evidence="1">
        <name>Mg(2+)</name>
        <dbReference type="ChEBI" id="CHEBI:18420"/>
    </cofactor>
</comment>
<dbReference type="AlphaFoldDB" id="X1ADF0"/>
<name>X1ADF0_9ZZZZ</name>
<organism evidence="6">
    <name type="scientific">marine sediment metagenome</name>
    <dbReference type="NCBI Taxonomy" id="412755"/>
    <lineage>
        <taxon>unclassified sequences</taxon>
        <taxon>metagenomes</taxon>
        <taxon>ecological metagenomes</taxon>
    </lineage>
</organism>
<dbReference type="GO" id="GO:0004659">
    <property type="term" value="F:prenyltransferase activity"/>
    <property type="evidence" value="ECO:0007669"/>
    <property type="project" value="InterPro"/>
</dbReference>
<dbReference type="EMBL" id="BART01001384">
    <property type="protein sequence ID" value="GAG67907.1"/>
    <property type="molecule type" value="Genomic_DNA"/>
</dbReference>
<reference evidence="6" key="1">
    <citation type="journal article" date="2014" name="Front. Microbiol.">
        <title>High frequency of phylogenetically diverse reductive dehalogenase-homologous genes in deep subseafloor sedimentary metagenomes.</title>
        <authorList>
            <person name="Kawai M."/>
            <person name="Futagami T."/>
            <person name="Toyoda A."/>
            <person name="Takaki Y."/>
            <person name="Nishi S."/>
            <person name="Hori S."/>
            <person name="Arai W."/>
            <person name="Tsubouchi T."/>
            <person name="Morono Y."/>
            <person name="Uchiyama I."/>
            <person name="Ito T."/>
            <person name="Fujiyama A."/>
            <person name="Inagaki F."/>
            <person name="Takami H."/>
        </authorList>
    </citation>
    <scope>NUCLEOTIDE SEQUENCE</scope>
    <source>
        <strain evidence="6">Expedition CK06-06</strain>
    </source>
</reference>
<sequence length="164" mass="18747">MKDYIEMISLKTGALIEKSMMIGANYARVEDKYLQNISKYAINLGIIFQMIDDILGTFGDEKITGKPTNGDIREGKKTCLLIDALEKLDYNKKERINDLIGNPNIKDEEVKEVKDLFLEAEAVFSCKNLVNDYAKIAKIQLDELIPNINQSEVEFFENLLKYVI</sequence>
<dbReference type="SUPFAM" id="SSF48576">
    <property type="entry name" value="Terpenoid synthases"/>
    <property type="match status" value="1"/>
</dbReference>
<dbReference type="InterPro" id="IPR033749">
    <property type="entry name" value="Polyprenyl_synt_CS"/>
</dbReference>
<keyword evidence="4" id="KW-0479">Metal-binding</keyword>
<evidence type="ECO:0000313" key="6">
    <source>
        <dbReference type="EMBL" id="GAG67907.1"/>
    </source>
</evidence>
<evidence type="ECO:0000256" key="5">
    <source>
        <dbReference type="ARBA" id="ARBA00022842"/>
    </source>
</evidence>
<evidence type="ECO:0000256" key="1">
    <source>
        <dbReference type="ARBA" id="ARBA00001946"/>
    </source>
</evidence>
<dbReference type="Pfam" id="PF00348">
    <property type="entry name" value="polyprenyl_synt"/>
    <property type="match status" value="1"/>
</dbReference>
<dbReference type="Gene3D" id="1.10.600.10">
    <property type="entry name" value="Farnesyl Diphosphate Synthase"/>
    <property type="match status" value="1"/>
</dbReference>
<comment type="caution">
    <text evidence="6">The sequence shown here is derived from an EMBL/GenBank/DDBJ whole genome shotgun (WGS) entry which is preliminary data.</text>
</comment>
<comment type="similarity">
    <text evidence="2">Belongs to the FPP/GGPP synthase family.</text>
</comment>
<dbReference type="InterPro" id="IPR008949">
    <property type="entry name" value="Isoprenoid_synthase_dom_sf"/>
</dbReference>
<feature type="non-terminal residue" evidence="6">
    <location>
        <position position="164"/>
    </location>
</feature>
<dbReference type="PANTHER" id="PTHR12001">
    <property type="entry name" value="GERANYLGERANYL PYROPHOSPHATE SYNTHASE"/>
    <property type="match status" value="1"/>
</dbReference>
<keyword evidence="5" id="KW-0460">Magnesium</keyword>
<dbReference type="GO" id="GO:0046872">
    <property type="term" value="F:metal ion binding"/>
    <property type="evidence" value="ECO:0007669"/>
    <property type="project" value="UniProtKB-KW"/>
</dbReference>
<evidence type="ECO:0000256" key="4">
    <source>
        <dbReference type="ARBA" id="ARBA00022723"/>
    </source>
</evidence>